<dbReference type="EMBL" id="MU277207">
    <property type="protein sequence ID" value="KAI0062531.1"/>
    <property type="molecule type" value="Genomic_DNA"/>
</dbReference>
<reference evidence="1" key="2">
    <citation type="journal article" date="2022" name="New Phytol.">
        <title>Evolutionary transition to the ectomycorrhizal habit in the genomes of a hyperdiverse lineage of mushroom-forming fungi.</title>
        <authorList>
            <person name="Looney B."/>
            <person name="Miyauchi S."/>
            <person name="Morin E."/>
            <person name="Drula E."/>
            <person name="Courty P.E."/>
            <person name="Kohler A."/>
            <person name="Kuo A."/>
            <person name="LaButti K."/>
            <person name="Pangilinan J."/>
            <person name="Lipzen A."/>
            <person name="Riley R."/>
            <person name="Andreopoulos W."/>
            <person name="He G."/>
            <person name="Johnson J."/>
            <person name="Nolan M."/>
            <person name="Tritt A."/>
            <person name="Barry K.W."/>
            <person name="Grigoriev I.V."/>
            <person name="Nagy L.G."/>
            <person name="Hibbett D."/>
            <person name="Henrissat B."/>
            <person name="Matheny P.B."/>
            <person name="Labbe J."/>
            <person name="Martin F.M."/>
        </authorList>
    </citation>
    <scope>NUCLEOTIDE SEQUENCE</scope>
    <source>
        <strain evidence="1">HHB10654</strain>
    </source>
</reference>
<reference evidence="1" key="1">
    <citation type="submission" date="2021-03" db="EMBL/GenBank/DDBJ databases">
        <authorList>
            <consortium name="DOE Joint Genome Institute"/>
            <person name="Ahrendt S."/>
            <person name="Looney B.P."/>
            <person name="Miyauchi S."/>
            <person name="Morin E."/>
            <person name="Drula E."/>
            <person name="Courty P.E."/>
            <person name="Chicoki N."/>
            <person name="Fauchery L."/>
            <person name="Kohler A."/>
            <person name="Kuo A."/>
            <person name="Labutti K."/>
            <person name="Pangilinan J."/>
            <person name="Lipzen A."/>
            <person name="Riley R."/>
            <person name="Andreopoulos W."/>
            <person name="He G."/>
            <person name="Johnson J."/>
            <person name="Barry K.W."/>
            <person name="Grigoriev I.V."/>
            <person name="Nagy L."/>
            <person name="Hibbett D."/>
            <person name="Henrissat B."/>
            <person name="Matheny P.B."/>
            <person name="Labbe J."/>
            <person name="Martin F."/>
        </authorList>
    </citation>
    <scope>NUCLEOTIDE SEQUENCE</scope>
    <source>
        <strain evidence="1">HHB10654</strain>
    </source>
</reference>
<dbReference type="Proteomes" id="UP000814140">
    <property type="component" value="Unassembled WGS sequence"/>
</dbReference>
<evidence type="ECO:0000313" key="2">
    <source>
        <dbReference type="Proteomes" id="UP000814140"/>
    </source>
</evidence>
<accession>A0ACB8T308</accession>
<evidence type="ECO:0000313" key="1">
    <source>
        <dbReference type="EMBL" id="KAI0062531.1"/>
    </source>
</evidence>
<name>A0ACB8T308_9AGAM</name>
<comment type="caution">
    <text evidence="1">The sequence shown here is derived from an EMBL/GenBank/DDBJ whole genome shotgun (WGS) entry which is preliminary data.</text>
</comment>
<gene>
    <name evidence="1" type="ORF">BV25DRAFT_1838352</name>
</gene>
<protein>
    <submittedName>
        <fullName evidence="1">Uncharacterized protein</fullName>
    </submittedName>
</protein>
<proteinExistence type="predicted"/>
<sequence length="276" mass="30555">MSDSVSTLITPSAVIEAVCWHLWDQIDERHRTGTISDDSLQLKGIAPASETSTELLQAFLQELAKLPNSDNNVGVNPSETLLVQPPPPPVVAAAPLPQVHFPPTQPPIQPPTIPQVHSSMSDADMINAWVLGQNIDLDLFAPQASLPVNQNTFGMMNLAAFPPPTQAFPMTDDQGFDWSMFVDGVPAPQPVFAPQPLFVRPPTPEEQREFLQQQRELAYAQAQDKMLLQMELERQYLTGPRVHCPRRKGAKAQAQQGPKRQKTTQVAGVQKRRRLL</sequence>
<keyword evidence="2" id="KW-1185">Reference proteome</keyword>
<organism evidence="1 2">
    <name type="scientific">Artomyces pyxidatus</name>
    <dbReference type="NCBI Taxonomy" id="48021"/>
    <lineage>
        <taxon>Eukaryota</taxon>
        <taxon>Fungi</taxon>
        <taxon>Dikarya</taxon>
        <taxon>Basidiomycota</taxon>
        <taxon>Agaricomycotina</taxon>
        <taxon>Agaricomycetes</taxon>
        <taxon>Russulales</taxon>
        <taxon>Auriscalpiaceae</taxon>
        <taxon>Artomyces</taxon>
    </lineage>
</organism>